<keyword evidence="1" id="KW-0816">Tricarboxylic acid cycle</keyword>
<dbReference type="PANTHER" id="PTHR42793:SF1">
    <property type="entry name" value="PEPTIDYL-LYSINE N-ACETYLTRANSFERASE PATZ"/>
    <property type="match status" value="1"/>
</dbReference>
<reference evidence="5 6" key="1">
    <citation type="submission" date="2017-08" db="EMBL/GenBank/DDBJ databases">
        <title>Infants hospitalized years apart are colonized by the same room-sourced microbial strains.</title>
        <authorList>
            <person name="Brooks B."/>
            <person name="Olm M.R."/>
            <person name="Firek B.A."/>
            <person name="Baker R."/>
            <person name="Thomas B.C."/>
            <person name="Morowitz M.J."/>
            <person name="Banfield J.F."/>
        </authorList>
    </citation>
    <scope>NUCLEOTIDE SEQUENCE [LARGE SCALE GENOMIC DNA]</scope>
    <source>
        <strain evidence="5">S2_018_000_R3_110</strain>
    </source>
</reference>
<evidence type="ECO:0000256" key="3">
    <source>
        <dbReference type="PROSITE-ProRule" id="PRU00409"/>
    </source>
</evidence>
<dbReference type="Pfam" id="PF13607">
    <property type="entry name" value="Succ_CoA_lig"/>
    <property type="match status" value="1"/>
</dbReference>
<dbReference type="GO" id="GO:0046872">
    <property type="term" value="F:metal ion binding"/>
    <property type="evidence" value="ECO:0007669"/>
    <property type="project" value="InterPro"/>
</dbReference>
<dbReference type="Pfam" id="PF13380">
    <property type="entry name" value="CoA_binding_2"/>
    <property type="match status" value="1"/>
</dbReference>
<dbReference type="EMBL" id="QFNF01000003">
    <property type="protein sequence ID" value="PZO80371.1"/>
    <property type="molecule type" value="Genomic_DNA"/>
</dbReference>
<evidence type="ECO:0000259" key="4">
    <source>
        <dbReference type="PROSITE" id="PS50975"/>
    </source>
</evidence>
<dbReference type="Proteomes" id="UP000248614">
    <property type="component" value="Unassembled WGS sequence"/>
</dbReference>
<dbReference type="InterPro" id="IPR032875">
    <property type="entry name" value="Succ_CoA_lig_flav_dom"/>
</dbReference>
<feature type="domain" description="ATP-grasp" evidence="4">
    <location>
        <begin position="494"/>
        <end position="547"/>
    </location>
</feature>
<dbReference type="Gene3D" id="3.30.1490.20">
    <property type="entry name" value="ATP-grasp fold, A domain"/>
    <property type="match status" value="1"/>
</dbReference>
<dbReference type="GO" id="GO:0006099">
    <property type="term" value="P:tricarboxylic acid cycle"/>
    <property type="evidence" value="ECO:0007669"/>
    <property type="project" value="UniProtKB-KW"/>
</dbReference>
<dbReference type="Gene3D" id="3.40.50.261">
    <property type="entry name" value="Succinyl-CoA synthetase domains"/>
    <property type="match status" value="2"/>
</dbReference>
<sequence length="701" mass="72061">MSVSEPLDRLLRPRSVAIVGASEKPGALGTSLLGNLDRFGYAGDIHLINPNRDAIGDRPCLRAIADLPHGVDAAVLAIPRAGVVDAVRALGERGVGGVVIFSAGFAEGGEEGLAEQREIARIAAATGMVVEGPNCLGLINFVDGVPLTFIETAPAPAAQGASIGIVSQSGAIAAVLDTVLLSRGLTLSYSISTGNEAATGVEDFVERLVDDPHTAVIAMVVEQFRKPARFLAAARRAHAAGKPVVLLHPGRSSAARESAATHTGALAGDHAVMAAKVRSAGVILVDTLEELGDCVELLARCAPVGAAGPMVIGESGAFKAITLDFAEALSLPLPPATDDDSAAMRAALPAFVPVSNPADITAQGLVEPAIYGRLIAAAIGDVRFGSVMLGIIQTDAVTSRIKFPSIIDALEHGRPDKAVVVCGLDEGAAVPGEYVAALRRLGVAYFPTTERALRALATLRAHAAEKSMGGTQGAPSPATLESAVRGMVPEHRAKALLAPLGIPFPAARLATSLDAAFAAAETVGYPVVLKAQAADLPHKSDAGGVVVGLADRSALAAGWERLQQAIARNRPDLVLDGVLVEAMGARGEELIIGARNDREWGPVVLVGFGGVQAEVWRDSRLIVPGLDRDGIIRELLKLKGAPLLTGFRGQAPVDLSAIARIVETLGNLLTGAPSIREIDLNPVIVRSDGAVALDALILADA</sequence>
<name>A0A2W5BBN8_9SPHN</name>
<dbReference type="Gene3D" id="3.40.50.720">
    <property type="entry name" value="NAD(P)-binding Rossmann-like Domain"/>
    <property type="match status" value="1"/>
</dbReference>
<organism evidence="5 6">
    <name type="scientific">Sphingomonas hengshuiensis</name>
    <dbReference type="NCBI Taxonomy" id="1609977"/>
    <lineage>
        <taxon>Bacteria</taxon>
        <taxon>Pseudomonadati</taxon>
        <taxon>Pseudomonadota</taxon>
        <taxon>Alphaproteobacteria</taxon>
        <taxon>Sphingomonadales</taxon>
        <taxon>Sphingomonadaceae</taxon>
        <taxon>Sphingomonas</taxon>
    </lineage>
</organism>
<accession>A0A2W5BBN8</accession>
<dbReference type="PANTHER" id="PTHR42793">
    <property type="entry name" value="COA BINDING DOMAIN CONTAINING PROTEIN"/>
    <property type="match status" value="1"/>
</dbReference>
<comment type="caution">
    <text evidence="5">The sequence shown here is derived from an EMBL/GenBank/DDBJ whole genome shotgun (WGS) entry which is preliminary data.</text>
</comment>
<proteinExistence type="inferred from homology"/>
<dbReference type="AlphaFoldDB" id="A0A2W5BBN8"/>
<protein>
    <submittedName>
        <fullName evidence="5">CoA-binding protein</fullName>
    </submittedName>
</protein>
<dbReference type="PROSITE" id="PS50975">
    <property type="entry name" value="ATP_GRASP"/>
    <property type="match status" value="1"/>
</dbReference>
<evidence type="ECO:0000256" key="1">
    <source>
        <dbReference type="ARBA" id="ARBA00022532"/>
    </source>
</evidence>
<dbReference type="InterPro" id="IPR036291">
    <property type="entry name" value="NAD(P)-bd_dom_sf"/>
</dbReference>
<evidence type="ECO:0000313" key="5">
    <source>
        <dbReference type="EMBL" id="PZO80371.1"/>
    </source>
</evidence>
<dbReference type="SMART" id="SM00881">
    <property type="entry name" value="CoA_binding"/>
    <property type="match status" value="1"/>
</dbReference>
<dbReference type="SUPFAM" id="SSF51735">
    <property type="entry name" value="NAD(P)-binding Rossmann-fold domains"/>
    <property type="match status" value="1"/>
</dbReference>
<dbReference type="InterPro" id="IPR013815">
    <property type="entry name" value="ATP_grasp_subdomain_1"/>
</dbReference>
<dbReference type="Pfam" id="PF13549">
    <property type="entry name" value="ATP-grasp_5"/>
    <property type="match status" value="1"/>
</dbReference>
<dbReference type="InterPro" id="IPR003781">
    <property type="entry name" value="CoA-bd"/>
</dbReference>
<dbReference type="GO" id="GO:0005524">
    <property type="term" value="F:ATP binding"/>
    <property type="evidence" value="ECO:0007669"/>
    <property type="project" value="UniProtKB-UniRule"/>
</dbReference>
<dbReference type="InterPro" id="IPR011761">
    <property type="entry name" value="ATP-grasp"/>
</dbReference>
<gene>
    <name evidence="5" type="ORF">DI632_02140</name>
</gene>
<keyword evidence="3" id="KW-0067">ATP-binding</keyword>
<evidence type="ECO:0000313" key="6">
    <source>
        <dbReference type="Proteomes" id="UP000248614"/>
    </source>
</evidence>
<comment type="similarity">
    <text evidence="2">In the N-terminal section; belongs to the acetate CoA ligase alpha subunit family.</text>
</comment>
<dbReference type="FunFam" id="3.30.1490.20:FF:000020">
    <property type="entry name" value="Protein lysine acetyltransferase"/>
    <property type="match status" value="1"/>
</dbReference>
<dbReference type="Gene3D" id="3.30.470.20">
    <property type="entry name" value="ATP-grasp fold, B domain"/>
    <property type="match status" value="1"/>
</dbReference>
<dbReference type="SUPFAM" id="SSF52210">
    <property type="entry name" value="Succinyl-CoA synthetase domains"/>
    <property type="match status" value="2"/>
</dbReference>
<keyword evidence="3" id="KW-0547">Nucleotide-binding</keyword>
<evidence type="ECO:0000256" key="2">
    <source>
        <dbReference type="ARBA" id="ARBA00060888"/>
    </source>
</evidence>
<dbReference type="SUPFAM" id="SSF56059">
    <property type="entry name" value="Glutathione synthetase ATP-binding domain-like"/>
    <property type="match status" value="1"/>
</dbReference>
<dbReference type="InterPro" id="IPR016102">
    <property type="entry name" value="Succinyl-CoA_synth-like"/>
</dbReference>